<dbReference type="EMBL" id="SPQZ01000005">
    <property type="protein sequence ID" value="TFV96324.1"/>
    <property type="molecule type" value="Genomic_DNA"/>
</dbReference>
<evidence type="ECO:0000256" key="2">
    <source>
        <dbReference type="SAM" id="MobiDB-lite"/>
    </source>
</evidence>
<protein>
    <submittedName>
        <fullName evidence="4">SRPBCC family protein</fullName>
    </submittedName>
</protein>
<feature type="region of interest" description="Disordered" evidence="2">
    <location>
        <begin position="1"/>
        <end position="25"/>
    </location>
</feature>
<sequence length="191" mass="21766">MSGRHLSEPDGADDGTVGSLDPVGTLGSVERVDEDWRISFVRDYGHPVDAVWSMLTDPALTRLWWADARIEPGVGGRFDLRWLNSPEAGAWWPGAVTVWQPPHVLEFTNSEHGLLRWELRATDAGTRLRFIDLIRPAEERFVAMSLAGWHLHLDHLAEALDGTGQDWDAWLERWLPTWQERHAEYAARVVR</sequence>
<evidence type="ECO:0000313" key="5">
    <source>
        <dbReference type="Proteomes" id="UP000298127"/>
    </source>
</evidence>
<dbReference type="SUPFAM" id="SSF55961">
    <property type="entry name" value="Bet v1-like"/>
    <property type="match status" value="1"/>
</dbReference>
<dbReference type="InterPro" id="IPR013538">
    <property type="entry name" value="ASHA1/2-like_C"/>
</dbReference>
<comment type="caution">
    <text evidence="4">The sequence shown here is derived from an EMBL/GenBank/DDBJ whole genome shotgun (WGS) entry which is preliminary data.</text>
</comment>
<proteinExistence type="inferred from homology"/>
<dbReference type="Gene3D" id="3.30.530.20">
    <property type="match status" value="1"/>
</dbReference>
<dbReference type="Pfam" id="PF08327">
    <property type="entry name" value="AHSA1"/>
    <property type="match status" value="1"/>
</dbReference>
<reference evidence="4 5" key="1">
    <citation type="journal article" date="2018" name="J. Microbiol.">
        <title>Leifsonia flava sp. nov., a novel actinobacterium isolated from the rhizosphere of Aquilegia viridiflora.</title>
        <authorList>
            <person name="Cai Y."/>
            <person name="Tao W.Z."/>
            <person name="Ma Y.J."/>
            <person name="Cheng J."/>
            <person name="Zhang M.Y."/>
            <person name="Zhang Y.X."/>
        </authorList>
    </citation>
    <scope>NUCLEOTIDE SEQUENCE [LARGE SCALE GENOMIC DNA]</scope>
    <source>
        <strain evidence="4 5">SYP-B2174</strain>
    </source>
</reference>
<accession>A0A4Y9QUP4</accession>
<evidence type="ECO:0000256" key="1">
    <source>
        <dbReference type="ARBA" id="ARBA00006817"/>
    </source>
</evidence>
<comment type="similarity">
    <text evidence="1">Belongs to the AHA1 family.</text>
</comment>
<dbReference type="AlphaFoldDB" id="A0A4Y9QUP4"/>
<dbReference type="InterPro" id="IPR023393">
    <property type="entry name" value="START-like_dom_sf"/>
</dbReference>
<evidence type="ECO:0000313" key="4">
    <source>
        <dbReference type="EMBL" id="TFV96324.1"/>
    </source>
</evidence>
<dbReference type="Proteomes" id="UP000298127">
    <property type="component" value="Unassembled WGS sequence"/>
</dbReference>
<keyword evidence="5" id="KW-1185">Reference proteome</keyword>
<gene>
    <name evidence="4" type="ORF">E4M00_13415</name>
</gene>
<name>A0A4Y9QUP4_9MICO</name>
<dbReference type="CDD" id="cd08899">
    <property type="entry name" value="SRPBCC_CalC_Aha1-like_6"/>
    <property type="match status" value="1"/>
</dbReference>
<dbReference type="RefSeq" id="WP_135121028.1">
    <property type="nucleotide sequence ID" value="NZ_SPQZ01000005.1"/>
</dbReference>
<feature type="domain" description="Activator of Hsp90 ATPase homologue 1/2-like C-terminal" evidence="3">
    <location>
        <begin position="46"/>
        <end position="160"/>
    </location>
</feature>
<organism evidence="4 5">
    <name type="scientific">Orlajensenia leifsoniae</name>
    <dbReference type="NCBI Taxonomy" id="2561933"/>
    <lineage>
        <taxon>Bacteria</taxon>
        <taxon>Bacillati</taxon>
        <taxon>Actinomycetota</taxon>
        <taxon>Actinomycetes</taxon>
        <taxon>Micrococcales</taxon>
        <taxon>Microbacteriaceae</taxon>
        <taxon>Orlajensenia</taxon>
    </lineage>
</organism>
<evidence type="ECO:0000259" key="3">
    <source>
        <dbReference type="Pfam" id="PF08327"/>
    </source>
</evidence>